<dbReference type="EMBL" id="JH166743">
    <property type="protein sequence ID" value="EHB00036.1"/>
    <property type="molecule type" value="Genomic_DNA"/>
</dbReference>
<sequence length="246" mass="26767">MCRSQTAPKGLLADRVAVVTGSNEGDPGFCGKTQDCIAVSPFVDFQGWVEEEWWEGVRLTCDLHLHLQHWLCCLPVPGPGRAHVVISSWEQQNVDCVVAMLKGEGLSVMGTVCHVGKAEDREQLVAKILDMNVKALALLLSQLLPHMENRGAGAVTLVSSVAAYMPLAELGAYNISKTALLGLTRTLALELAPKDVRVNCLVPGLIKTVSSKTLHKNKAFWNLLKENHQLKRQVVFRALVVQDGAA</sequence>
<name>G5ASM5_HETGA</name>
<dbReference type="STRING" id="10181.G5ASM5"/>
<dbReference type="GO" id="GO:0004090">
    <property type="term" value="F:carbonyl reductase (NADPH) activity"/>
    <property type="evidence" value="ECO:0007669"/>
    <property type="project" value="TreeGrafter"/>
</dbReference>
<dbReference type="Pfam" id="PF13561">
    <property type="entry name" value="adh_short_C2"/>
    <property type="match status" value="1"/>
</dbReference>
<reference evidence="3 4" key="1">
    <citation type="journal article" date="2011" name="Nature">
        <title>Genome sequencing reveals insights into physiology and longevity of the naked mole rat.</title>
        <authorList>
            <person name="Kim E.B."/>
            <person name="Fang X."/>
            <person name="Fushan A.A."/>
            <person name="Huang Z."/>
            <person name="Lobanov A.V."/>
            <person name="Han L."/>
            <person name="Marino S.M."/>
            <person name="Sun X."/>
            <person name="Turanov A.A."/>
            <person name="Yang P."/>
            <person name="Yim S.H."/>
            <person name="Zhao X."/>
            <person name="Kasaikina M.V."/>
            <person name="Stoletzki N."/>
            <person name="Peng C."/>
            <person name="Polak P."/>
            <person name="Xiong Z."/>
            <person name="Kiezun A."/>
            <person name="Zhu Y."/>
            <person name="Chen Y."/>
            <person name="Kryukov G.V."/>
            <person name="Zhang Q."/>
            <person name="Peshkin L."/>
            <person name="Yang L."/>
            <person name="Bronson R.T."/>
            <person name="Buffenstein R."/>
            <person name="Wang B."/>
            <person name="Han C."/>
            <person name="Li Q."/>
            <person name="Chen L."/>
            <person name="Zhao W."/>
            <person name="Sunyaev S.R."/>
            <person name="Park T.J."/>
            <person name="Zhang G."/>
            <person name="Wang J."/>
            <person name="Gladyshev V.N."/>
        </authorList>
    </citation>
    <scope>NUCLEOTIDE SEQUENCE [LARGE SCALE GENOMIC DNA]</scope>
</reference>
<dbReference type="InterPro" id="IPR002347">
    <property type="entry name" value="SDR_fam"/>
</dbReference>
<dbReference type="InterPro" id="IPR020904">
    <property type="entry name" value="Sc_DH/Rdtase_CS"/>
</dbReference>
<evidence type="ECO:0000256" key="2">
    <source>
        <dbReference type="ARBA" id="ARBA00023002"/>
    </source>
</evidence>
<evidence type="ECO:0000256" key="1">
    <source>
        <dbReference type="ARBA" id="ARBA00006484"/>
    </source>
</evidence>
<dbReference type="SUPFAM" id="SSF51735">
    <property type="entry name" value="NAD(P)-binding Rossmann-fold domains"/>
    <property type="match status" value="1"/>
</dbReference>
<dbReference type="PANTHER" id="PTHR43943:SF3">
    <property type="entry name" value="DEHYDROGENASE_REDUCTASE SDR FAMILY MEMBER 2, MITOCHONDRIAL"/>
    <property type="match status" value="1"/>
</dbReference>
<protein>
    <submittedName>
        <fullName evidence="3">Dehydrogenase/reductase SDR family member 2</fullName>
    </submittedName>
</protein>
<organism evidence="3 4">
    <name type="scientific">Heterocephalus glaber</name>
    <name type="common">Naked mole rat</name>
    <dbReference type="NCBI Taxonomy" id="10181"/>
    <lineage>
        <taxon>Eukaryota</taxon>
        <taxon>Metazoa</taxon>
        <taxon>Chordata</taxon>
        <taxon>Craniata</taxon>
        <taxon>Vertebrata</taxon>
        <taxon>Euteleostomi</taxon>
        <taxon>Mammalia</taxon>
        <taxon>Eutheria</taxon>
        <taxon>Euarchontoglires</taxon>
        <taxon>Glires</taxon>
        <taxon>Rodentia</taxon>
        <taxon>Hystricomorpha</taxon>
        <taxon>Bathyergidae</taxon>
        <taxon>Heterocephalus</taxon>
    </lineage>
</organism>
<dbReference type="Gene3D" id="3.40.50.720">
    <property type="entry name" value="NAD(P)-binding Rossmann-like Domain"/>
    <property type="match status" value="1"/>
</dbReference>
<evidence type="ECO:0000313" key="3">
    <source>
        <dbReference type="EMBL" id="EHB00036.1"/>
    </source>
</evidence>
<proteinExistence type="inferred from homology"/>
<keyword evidence="2" id="KW-0560">Oxidoreductase</keyword>
<dbReference type="PRINTS" id="PR00081">
    <property type="entry name" value="GDHRDH"/>
</dbReference>
<dbReference type="Proteomes" id="UP000006813">
    <property type="component" value="Unassembled WGS sequence"/>
</dbReference>
<dbReference type="InterPro" id="IPR036291">
    <property type="entry name" value="NAD(P)-bd_dom_sf"/>
</dbReference>
<comment type="similarity">
    <text evidence="1">Belongs to the short-chain dehydrogenases/reductases (SDR) family.</text>
</comment>
<accession>G5ASM5</accession>
<dbReference type="InParanoid" id="G5ASM5"/>
<evidence type="ECO:0000313" key="4">
    <source>
        <dbReference type="Proteomes" id="UP000006813"/>
    </source>
</evidence>
<dbReference type="PROSITE" id="PS00061">
    <property type="entry name" value="ADH_SHORT"/>
    <property type="match status" value="1"/>
</dbReference>
<gene>
    <name evidence="3" type="ORF">GW7_06156</name>
</gene>
<dbReference type="PANTHER" id="PTHR43943">
    <property type="entry name" value="DEHYDROGENASE/REDUCTASE (SDR FAMILY) MEMBER 4"/>
    <property type="match status" value="1"/>
</dbReference>
<dbReference type="AlphaFoldDB" id="G5ASM5"/>